<keyword evidence="2" id="KW-1185">Reference proteome</keyword>
<name>A0ABV1FR95_9BACT</name>
<proteinExistence type="predicted"/>
<sequence length="100" mass="11368">MPDTLTFTSVHNISGTHASAAFTSKTSEVFKEEHNIAPIIINDKMKYIPWGGDNQMPYNIIDLIESDETMYKHKWMTLCRTTTSQVTVKLHTLVPQLKVS</sequence>
<dbReference type="EMBL" id="JBBNFP010000025">
    <property type="protein sequence ID" value="MEQ2486895.1"/>
    <property type="molecule type" value="Genomic_DNA"/>
</dbReference>
<organism evidence="1 2">
    <name type="scientific">Hallella faecis</name>
    <dbReference type="NCBI Taxonomy" id="2841596"/>
    <lineage>
        <taxon>Bacteria</taxon>
        <taxon>Pseudomonadati</taxon>
        <taxon>Bacteroidota</taxon>
        <taxon>Bacteroidia</taxon>
        <taxon>Bacteroidales</taxon>
        <taxon>Prevotellaceae</taxon>
        <taxon>Hallella</taxon>
    </lineage>
</organism>
<protein>
    <submittedName>
        <fullName evidence="1">Uncharacterized protein</fullName>
    </submittedName>
</protein>
<accession>A0ABV1FR95</accession>
<dbReference type="RefSeq" id="WP_215759939.1">
    <property type="nucleotide sequence ID" value="NZ_JAHKBE010000025.1"/>
</dbReference>
<gene>
    <name evidence="1" type="ORF">AAAT34_07475</name>
</gene>
<evidence type="ECO:0000313" key="1">
    <source>
        <dbReference type="EMBL" id="MEQ2486895.1"/>
    </source>
</evidence>
<reference evidence="1 2" key="1">
    <citation type="submission" date="2024-04" db="EMBL/GenBank/DDBJ databases">
        <title>Human intestinal bacterial collection.</title>
        <authorList>
            <person name="Pauvert C."/>
            <person name="Hitch T.C.A."/>
            <person name="Clavel T."/>
        </authorList>
    </citation>
    <scope>NUCLEOTIDE SEQUENCE [LARGE SCALE GENOMIC DNA]</scope>
    <source>
        <strain evidence="1 2">CLA-AA-H145</strain>
    </source>
</reference>
<comment type="caution">
    <text evidence="1">The sequence shown here is derived from an EMBL/GenBank/DDBJ whole genome shotgun (WGS) entry which is preliminary data.</text>
</comment>
<evidence type="ECO:0000313" key="2">
    <source>
        <dbReference type="Proteomes" id="UP001487296"/>
    </source>
</evidence>
<dbReference type="Proteomes" id="UP001487296">
    <property type="component" value="Unassembled WGS sequence"/>
</dbReference>